<dbReference type="SUPFAM" id="SSF51735">
    <property type="entry name" value="NAD(P)-binding Rossmann-fold domains"/>
    <property type="match status" value="1"/>
</dbReference>
<comment type="similarity">
    <text evidence="1">Belongs to the NAD(P)-dependent epimerase/dehydratase family.</text>
</comment>
<gene>
    <name evidence="4" type="ORF">METZ01_LOCUS244429</name>
</gene>
<sequence length="324" mass="35221">SKRLEAKMILVTGGMGFIGLHTTRALVDAGEDVVITYYQTWREPDFIKDEFDKRVKVEKVDVTDREGLLALGKKYDITNIVHLAVTGLGAFDAIGDMRVNLNGLMNIMEAATTWEVDRIGLASSIAIYSSLATGPFKEDVSLPIYGVGNPTETYKKTFEIVGGHIGARSNLEVVNLRIGGIWGPLYHSMANLPSRLVHAAVKGQDPKLAEGRGGVPFAEDQADFCYVKDCAQGITKITTAKTLPHKTYNISSGRGARNQNLVDAINKVIPEAKFDLQPGNGPNSRKDPYGDLSQSKADVGYEPAFTLDSAVADYIGWLRAGNEQ</sequence>
<dbReference type="InterPro" id="IPR001509">
    <property type="entry name" value="Epimerase_deHydtase"/>
</dbReference>
<dbReference type="InterPro" id="IPR036291">
    <property type="entry name" value="NAD(P)-bd_dom_sf"/>
</dbReference>
<reference evidence="4" key="1">
    <citation type="submission" date="2018-05" db="EMBL/GenBank/DDBJ databases">
        <authorList>
            <person name="Lanie J.A."/>
            <person name="Ng W.-L."/>
            <person name="Kazmierczak K.M."/>
            <person name="Andrzejewski T.M."/>
            <person name="Davidsen T.M."/>
            <person name="Wayne K.J."/>
            <person name="Tettelin H."/>
            <person name="Glass J.I."/>
            <person name="Rusch D."/>
            <person name="Podicherti R."/>
            <person name="Tsui H.-C.T."/>
            <person name="Winkler M.E."/>
        </authorList>
    </citation>
    <scope>NUCLEOTIDE SEQUENCE</scope>
</reference>
<feature type="domain" description="NAD-dependent epimerase/dehydratase" evidence="3">
    <location>
        <begin position="9"/>
        <end position="250"/>
    </location>
</feature>
<dbReference type="Pfam" id="PF01370">
    <property type="entry name" value="Epimerase"/>
    <property type="match status" value="1"/>
</dbReference>
<dbReference type="EMBL" id="UINC01063682">
    <property type="protein sequence ID" value="SVB91575.1"/>
    <property type="molecule type" value="Genomic_DNA"/>
</dbReference>
<evidence type="ECO:0000256" key="1">
    <source>
        <dbReference type="ARBA" id="ARBA00007637"/>
    </source>
</evidence>
<name>A0A382HWT5_9ZZZZ</name>
<feature type="non-terminal residue" evidence="4">
    <location>
        <position position="1"/>
    </location>
</feature>
<dbReference type="PANTHER" id="PTHR43000">
    <property type="entry name" value="DTDP-D-GLUCOSE 4,6-DEHYDRATASE-RELATED"/>
    <property type="match status" value="1"/>
</dbReference>
<evidence type="ECO:0000259" key="3">
    <source>
        <dbReference type="Pfam" id="PF01370"/>
    </source>
</evidence>
<evidence type="ECO:0000256" key="2">
    <source>
        <dbReference type="SAM" id="MobiDB-lite"/>
    </source>
</evidence>
<evidence type="ECO:0000313" key="4">
    <source>
        <dbReference type="EMBL" id="SVB91575.1"/>
    </source>
</evidence>
<organism evidence="4">
    <name type="scientific">marine metagenome</name>
    <dbReference type="NCBI Taxonomy" id="408172"/>
    <lineage>
        <taxon>unclassified sequences</taxon>
        <taxon>metagenomes</taxon>
        <taxon>ecological metagenomes</taxon>
    </lineage>
</organism>
<feature type="region of interest" description="Disordered" evidence="2">
    <location>
        <begin position="273"/>
        <end position="295"/>
    </location>
</feature>
<dbReference type="Gene3D" id="3.40.50.720">
    <property type="entry name" value="NAD(P)-binding Rossmann-like Domain"/>
    <property type="match status" value="1"/>
</dbReference>
<proteinExistence type="inferred from homology"/>
<dbReference type="AlphaFoldDB" id="A0A382HWT5"/>
<protein>
    <recommendedName>
        <fullName evidence="3">NAD-dependent epimerase/dehydratase domain-containing protein</fullName>
    </recommendedName>
</protein>
<accession>A0A382HWT5</accession>